<reference evidence="1" key="1">
    <citation type="journal article" date="2020" name="Nature">
        <title>Giant virus diversity and host interactions through global metagenomics.</title>
        <authorList>
            <person name="Schulz F."/>
            <person name="Roux S."/>
            <person name="Paez-Espino D."/>
            <person name="Jungbluth S."/>
            <person name="Walsh D.A."/>
            <person name="Denef V.J."/>
            <person name="McMahon K.D."/>
            <person name="Konstantinidis K.T."/>
            <person name="Eloe-Fadrosh E.A."/>
            <person name="Kyrpides N.C."/>
            <person name="Woyke T."/>
        </authorList>
    </citation>
    <scope>NUCLEOTIDE SEQUENCE</scope>
    <source>
        <strain evidence="1">GVMAG-S-1062768-28</strain>
    </source>
</reference>
<dbReference type="EMBL" id="MN740694">
    <property type="protein sequence ID" value="QHU07918.1"/>
    <property type="molecule type" value="Genomic_DNA"/>
</dbReference>
<sequence length="194" mass="22978">MKNRYRKQDKTKMDVEYRKIINLSFTDKQLACLYFMLPHGNRVKVEEFITTQGIMAKTAFSFNDICNLMDLNKKKVQHYWRKAYLLYMSLKPCGHLSEKMIRWGSNFKNNNRKLCFMMEDITWNFARSGKDDFTTDEQVQDAIIRLEKCLIKIYNELAIIEGHPALTPKEIHTLSRQDEILKGAQEAIQRLENV</sequence>
<evidence type="ECO:0000313" key="1">
    <source>
        <dbReference type="EMBL" id="QHU07918.1"/>
    </source>
</evidence>
<dbReference type="AlphaFoldDB" id="A0A6C0JVJ1"/>
<organism evidence="1">
    <name type="scientific">viral metagenome</name>
    <dbReference type="NCBI Taxonomy" id="1070528"/>
    <lineage>
        <taxon>unclassified sequences</taxon>
        <taxon>metagenomes</taxon>
        <taxon>organismal metagenomes</taxon>
    </lineage>
</organism>
<protein>
    <submittedName>
        <fullName evidence="1">Uncharacterized protein</fullName>
    </submittedName>
</protein>
<name>A0A6C0JVJ1_9ZZZZ</name>
<proteinExistence type="predicted"/>
<accession>A0A6C0JVJ1</accession>